<accession>A0A0M3JXY3</accession>
<dbReference type="EMBL" id="UYRR01031234">
    <property type="protein sequence ID" value="VDK47965.1"/>
    <property type="molecule type" value="Genomic_DNA"/>
</dbReference>
<gene>
    <name evidence="3" type="ORF">ASIM_LOCUS12698</name>
</gene>
<dbReference type="OrthoDB" id="9979716at2759"/>
<evidence type="ECO:0000313" key="5">
    <source>
        <dbReference type="WBParaSite" id="ASIM_0001323201-mRNA-1"/>
    </source>
</evidence>
<evidence type="ECO:0000259" key="2">
    <source>
        <dbReference type="Pfam" id="PF23071"/>
    </source>
</evidence>
<reference evidence="3 4" key="2">
    <citation type="submission" date="2018-11" db="EMBL/GenBank/DDBJ databases">
        <authorList>
            <consortium name="Pathogen Informatics"/>
        </authorList>
    </citation>
    <scope>NUCLEOTIDE SEQUENCE [LARGE SCALE GENOMIC DNA]</scope>
</reference>
<dbReference type="Pfam" id="PF23069">
    <property type="entry name" value="DUF7042"/>
    <property type="match status" value="1"/>
</dbReference>
<evidence type="ECO:0000313" key="4">
    <source>
        <dbReference type="Proteomes" id="UP000267096"/>
    </source>
</evidence>
<proteinExistence type="predicted"/>
<feature type="domain" description="DUF7042" evidence="1">
    <location>
        <begin position="117"/>
        <end position="240"/>
    </location>
</feature>
<evidence type="ECO:0000259" key="1">
    <source>
        <dbReference type="Pfam" id="PF23069"/>
    </source>
</evidence>
<dbReference type="InterPro" id="IPR055472">
    <property type="entry name" value="DUF7044"/>
</dbReference>
<reference evidence="5" key="1">
    <citation type="submission" date="2017-02" db="UniProtKB">
        <authorList>
            <consortium name="WormBaseParasite"/>
        </authorList>
    </citation>
    <scope>IDENTIFICATION</scope>
</reference>
<dbReference type="AlphaFoldDB" id="A0A0M3JXY3"/>
<dbReference type="Proteomes" id="UP000267096">
    <property type="component" value="Unassembled WGS sequence"/>
</dbReference>
<dbReference type="InterPro" id="IPR055470">
    <property type="entry name" value="DUF7042"/>
</dbReference>
<name>A0A0M3JXY3_ANISI</name>
<feature type="domain" description="DUF7044" evidence="2">
    <location>
        <begin position="7"/>
        <end position="97"/>
    </location>
</feature>
<sequence>MFLEDCDLKWQGSWYLSERSTPVVINATWVDSLGRCVAMSQHDHHYLFHLNSAIGSCYRCVAFFPVHKNVLQFKKRNFIVAGCMRSIINDKNIAAACRRSFRGDAPMTTLFRVNASSERCPFEAPLNFTYLVTDGPCTSRTSTVTVCANPHRYRFQYQACPEIAHTETHAEHIECIAKWNSFGIEYFSAKITNGITPNPSSRFRCIIHERASSGGRMGISADASCNELTDISFANTILKYKQDEWIEQWHRQNKSVSICIDEENLGIAHKFIVHAVNGCTSGYQCVKVEKCPVKGRHSRSDCPMSSVRIGCPHEHSIQLRPYCNSNRTRQLIIEFG</sequence>
<keyword evidence="4" id="KW-1185">Reference proteome</keyword>
<protein>
    <submittedName>
        <fullName evidence="5">SRCR domain-containing protein</fullName>
    </submittedName>
</protein>
<dbReference type="WBParaSite" id="ASIM_0001323201-mRNA-1">
    <property type="protein sequence ID" value="ASIM_0001323201-mRNA-1"/>
    <property type="gene ID" value="ASIM_0001323201"/>
</dbReference>
<evidence type="ECO:0000313" key="3">
    <source>
        <dbReference type="EMBL" id="VDK47965.1"/>
    </source>
</evidence>
<dbReference type="PANTHER" id="PTHR22255">
    <property type="entry name" value="LP06548P"/>
    <property type="match status" value="1"/>
</dbReference>
<dbReference type="PANTHER" id="PTHR22255:SF9">
    <property type="entry name" value="LP06548P"/>
    <property type="match status" value="1"/>
</dbReference>
<dbReference type="Pfam" id="PF23071">
    <property type="entry name" value="DUF7044"/>
    <property type="match status" value="1"/>
</dbReference>
<organism evidence="5">
    <name type="scientific">Anisakis simplex</name>
    <name type="common">Herring worm</name>
    <dbReference type="NCBI Taxonomy" id="6269"/>
    <lineage>
        <taxon>Eukaryota</taxon>
        <taxon>Metazoa</taxon>
        <taxon>Ecdysozoa</taxon>
        <taxon>Nematoda</taxon>
        <taxon>Chromadorea</taxon>
        <taxon>Rhabditida</taxon>
        <taxon>Spirurina</taxon>
        <taxon>Ascaridomorpha</taxon>
        <taxon>Ascaridoidea</taxon>
        <taxon>Anisakidae</taxon>
        <taxon>Anisakis</taxon>
        <taxon>Anisakis simplex complex</taxon>
    </lineage>
</organism>